<dbReference type="PROSITE" id="PS50893">
    <property type="entry name" value="ABC_TRANSPORTER_2"/>
    <property type="match status" value="2"/>
</dbReference>
<dbReference type="CDD" id="cd18580">
    <property type="entry name" value="ABC_6TM_ABCC_D2"/>
    <property type="match status" value="1"/>
</dbReference>
<feature type="domain" description="ABC transporter" evidence="10">
    <location>
        <begin position="1181"/>
        <end position="1415"/>
    </location>
</feature>
<dbReference type="SMART" id="SM00382">
    <property type="entry name" value="AAA"/>
    <property type="match status" value="2"/>
</dbReference>
<evidence type="ECO:0000256" key="7">
    <source>
        <dbReference type="ARBA" id="ARBA00023136"/>
    </source>
</evidence>
<comment type="subcellular location">
    <subcellularLocation>
        <location evidence="1">Membrane</location>
        <topology evidence="1">Multi-pass membrane protein</topology>
    </subcellularLocation>
</comment>
<keyword evidence="6 9" id="KW-1133">Transmembrane helix</keyword>
<feature type="transmembrane region" description="Helical" evidence="9">
    <location>
        <begin position="855"/>
        <end position="876"/>
    </location>
</feature>
<evidence type="ECO:0008006" key="14">
    <source>
        <dbReference type="Google" id="ProtNLM"/>
    </source>
</evidence>
<dbReference type="InterPro" id="IPR050173">
    <property type="entry name" value="ABC_transporter_C-like"/>
</dbReference>
<dbReference type="InterPro" id="IPR011527">
    <property type="entry name" value="ABC1_TM_dom"/>
</dbReference>
<accession>A0AAV9XYB5</accession>
<organism evidence="12 13">
    <name type="scientific">Cryptosporidium xiaoi</name>
    <dbReference type="NCBI Taxonomy" id="659607"/>
    <lineage>
        <taxon>Eukaryota</taxon>
        <taxon>Sar</taxon>
        <taxon>Alveolata</taxon>
        <taxon>Apicomplexa</taxon>
        <taxon>Conoidasida</taxon>
        <taxon>Coccidia</taxon>
        <taxon>Eucoccidiorida</taxon>
        <taxon>Eimeriorina</taxon>
        <taxon>Cryptosporidiidae</taxon>
        <taxon>Cryptosporidium</taxon>
    </lineage>
</organism>
<dbReference type="GO" id="GO:0016887">
    <property type="term" value="F:ATP hydrolysis activity"/>
    <property type="evidence" value="ECO:0007669"/>
    <property type="project" value="InterPro"/>
</dbReference>
<feature type="domain" description="ABC transmembrane type-1" evidence="11">
    <location>
        <begin position="823"/>
        <end position="1100"/>
    </location>
</feature>
<dbReference type="CDD" id="cd03250">
    <property type="entry name" value="ABCC_MRP_domain1"/>
    <property type="match status" value="1"/>
</dbReference>
<proteinExistence type="predicted"/>
<dbReference type="Gene3D" id="1.20.1560.10">
    <property type="entry name" value="ABC transporter type 1, transmembrane domain"/>
    <property type="match status" value="2"/>
</dbReference>
<dbReference type="InterPro" id="IPR003593">
    <property type="entry name" value="AAA+_ATPase"/>
</dbReference>
<dbReference type="PROSITE" id="PS50929">
    <property type="entry name" value="ABC_TM1F"/>
    <property type="match status" value="2"/>
</dbReference>
<keyword evidence="3 9" id="KW-0812">Transmembrane</keyword>
<feature type="transmembrane region" description="Helical" evidence="9">
    <location>
        <begin position="274"/>
        <end position="293"/>
    </location>
</feature>
<keyword evidence="7 9" id="KW-0472">Membrane</keyword>
<feature type="transmembrane region" description="Helical" evidence="9">
    <location>
        <begin position="357"/>
        <end position="380"/>
    </location>
</feature>
<evidence type="ECO:0000256" key="4">
    <source>
        <dbReference type="ARBA" id="ARBA00022741"/>
    </source>
</evidence>
<dbReference type="Proteomes" id="UP001311799">
    <property type="component" value="Unassembled WGS sequence"/>
</dbReference>
<keyword evidence="4" id="KW-0547">Nucleotide-binding</keyword>
<dbReference type="PANTHER" id="PTHR24223:SF399">
    <property type="entry name" value="ABC TRANSPORTER ATNG"/>
    <property type="match status" value="1"/>
</dbReference>
<feature type="transmembrane region" description="Helical" evidence="9">
    <location>
        <begin position="174"/>
        <end position="195"/>
    </location>
</feature>
<dbReference type="CDD" id="cd03244">
    <property type="entry name" value="ABCC_MRP_domain2"/>
    <property type="match status" value="1"/>
</dbReference>
<feature type="transmembrane region" description="Helical" evidence="9">
    <location>
        <begin position="1042"/>
        <end position="1064"/>
    </location>
</feature>
<feature type="region of interest" description="Disordered" evidence="8">
    <location>
        <begin position="723"/>
        <end position="749"/>
    </location>
</feature>
<evidence type="ECO:0000256" key="2">
    <source>
        <dbReference type="ARBA" id="ARBA00022448"/>
    </source>
</evidence>
<evidence type="ECO:0000256" key="6">
    <source>
        <dbReference type="ARBA" id="ARBA00022989"/>
    </source>
</evidence>
<dbReference type="Pfam" id="PF00664">
    <property type="entry name" value="ABC_membrane"/>
    <property type="match status" value="2"/>
</dbReference>
<feature type="region of interest" description="Disordered" evidence="8">
    <location>
        <begin position="762"/>
        <end position="792"/>
    </location>
</feature>
<dbReference type="GO" id="GO:0005524">
    <property type="term" value="F:ATP binding"/>
    <property type="evidence" value="ECO:0007669"/>
    <property type="project" value="UniProtKB-KW"/>
</dbReference>
<dbReference type="InterPro" id="IPR036640">
    <property type="entry name" value="ABC1_TM_sf"/>
</dbReference>
<dbReference type="SUPFAM" id="SSF90123">
    <property type="entry name" value="ABC transporter transmembrane region"/>
    <property type="match status" value="2"/>
</dbReference>
<evidence type="ECO:0000256" key="9">
    <source>
        <dbReference type="SAM" id="Phobius"/>
    </source>
</evidence>
<dbReference type="SUPFAM" id="SSF52540">
    <property type="entry name" value="P-loop containing nucleoside triphosphate hydrolases"/>
    <property type="match status" value="2"/>
</dbReference>
<gene>
    <name evidence="12" type="ORF">RS030_233530</name>
</gene>
<evidence type="ECO:0000259" key="11">
    <source>
        <dbReference type="PROSITE" id="PS50929"/>
    </source>
</evidence>
<dbReference type="Pfam" id="PF00005">
    <property type="entry name" value="ABC_tran"/>
    <property type="match status" value="2"/>
</dbReference>
<dbReference type="InterPro" id="IPR017871">
    <property type="entry name" value="ABC_transporter-like_CS"/>
</dbReference>
<feature type="domain" description="ABC transporter" evidence="10">
    <location>
        <begin position="448"/>
        <end position="669"/>
    </location>
</feature>
<keyword evidence="13" id="KW-1185">Reference proteome</keyword>
<dbReference type="PANTHER" id="PTHR24223">
    <property type="entry name" value="ATP-BINDING CASSETTE SUB-FAMILY C"/>
    <property type="match status" value="1"/>
</dbReference>
<dbReference type="PROSITE" id="PS00211">
    <property type="entry name" value="ABC_TRANSPORTER_1"/>
    <property type="match status" value="1"/>
</dbReference>
<feature type="transmembrane region" description="Helical" evidence="9">
    <location>
        <begin position="947"/>
        <end position="970"/>
    </location>
</feature>
<evidence type="ECO:0000256" key="5">
    <source>
        <dbReference type="ARBA" id="ARBA00022840"/>
    </source>
</evidence>
<dbReference type="GO" id="GO:0140359">
    <property type="term" value="F:ABC-type transporter activity"/>
    <property type="evidence" value="ECO:0007669"/>
    <property type="project" value="InterPro"/>
</dbReference>
<dbReference type="FunFam" id="3.40.50.300:FF:000838">
    <property type="entry name" value="ABC multidrug transporter (Eurofung)"/>
    <property type="match status" value="1"/>
</dbReference>
<dbReference type="GO" id="GO:0016020">
    <property type="term" value="C:membrane"/>
    <property type="evidence" value="ECO:0007669"/>
    <property type="project" value="UniProtKB-SubCell"/>
</dbReference>
<feature type="transmembrane region" description="Helical" evidence="9">
    <location>
        <begin position="386"/>
        <end position="406"/>
    </location>
</feature>
<dbReference type="InterPro" id="IPR027417">
    <property type="entry name" value="P-loop_NTPase"/>
</dbReference>
<feature type="compositionally biased region" description="Basic and acidic residues" evidence="8">
    <location>
        <begin position="762"/>
        <end position="780"/>
    </location>
</feature>
<feature type="transmembrane region" description="Helical" evidence="9">
    <location>
        <begin position="819"/>
        <end position="843"/>
    </location>
</feature>
<evidence type="ECO:0000313" key="13">
    <source>
        <dbReference type="Proteomes" id="UP001311799"/>
    </source>
</evidence>
<evidence type="ECO:0000256" key="8">
    <source>
        <dbReference type="SAM" id="MobiDB-lite"/>
    </source>
</evidence>
<feature type="domain" description="ABC transmembrane type-1" evidence="11">
    <location>
        <begin position="261"/>
        <end position="415"/>
    </location>
</feature>
<evidence type="ECO:0000256" key="3">
    <source>
        <dbReference type="ARBA" id="ARBA00022692"/>
    </source>
</evidence>
<dbReference type="FunFam" id="3.40.50.300:FF:000997">
    <property type="entry name" value="Multidrug resistance-associated protein 1"/>
    <property type="match status" value="1"/>
</dbReference>
<name>A0AAV9XYB5_9CRYT</name>
<feature type="compositionally biased region" description="Polar residues" evidence="8">
    <location>
        <begin position="781"/>
        <end position="790"/>
    </location>
</feature>
<dbReference type="InterPro" id="IPR044726">
    <property type="entry name" value="ABCC_6TM_D2"/>
</dbReference>
<evidence type="ECO:0000259" key="10">
    <source>
        <dbReference type="PROSITE" id="PS50893"/>
    </source>
</evidence>
<protein>
    <recommendedName>
        <fullName evidence="14">ABC transporter family protein</fullName>
    </recommendedName>
</protein>
<dbReference type="InterPro" id="IPR003439">
    <property type="entry name" value="ABC_transporter-like_ATP-bd"/>
</dbReference>
<keyword evidence="5" id="KW-0067">ATP-binding</keyword>
<evidence type="ECO:0000256" key="1">
    <source>
        <dbReference type="ARBA" id="ARBA00004141"/>
    </source>
</evidence>
<dbReference type="Gene3D" id="3.40.50.300">
    <property type="entry name" value="P-loop containing nucleotide triphosphate hydrolases"/>
    <property type="match status" value="2"/>
</dbReference>
<dbReference type="EMBL" id="JAWDEY010000015">
    <property type="protein sequence ID" value="KAK6589099.1"/>
    <property type="molecule type" value="Genomic_DNA"/>
</dbReference>
<sequence length="1420" mass="162138">MQRILGESVYSKLDENELKTHINVDNEEEVYKVNSKLPEFISSFLSRYPRHQFIFKRGFLNTILFRWLDPIFQASNKGEYITDNEINKADDDKDIRMEYEYFIKNWKEEFSKPESKNSLCYSTYKVIFKTFFLRIMSVLSLKLIHDIIHTIRPWQIKGILAWINDPNGTRSSGIFRFMLIVVFDIISGSLLQQYFRKSFSLTIMLKGVMNYALSHKLVKLPKRIAASNMPKCISFLSSESTHILDTGNAILAVPSMIFQNILLLISLYKFIGVSAFIGYIIIALSLFLNGFLLRMTQLTRNKYVNSMNDRISLSSEFVHSFKQIKCYAWESYYLKNITSVREKELKNLSIWRFYNQFCYVLASLGISISPVISFGSFFLFTKTFPVDIIFTSILIFELLQVTMVLLPRGLSSLQKIANTYTRLSDFLLLDEIEPRKMITDPKHNNDAVVFDNVSFNYQNNEGVLNSINLIVRKKETLGIIGSVGSGKTTIIELILNEIKPTSGSVSSNGSVFYCPQTSWVTNNTIRDNIILDLPYDKEWYDEVVNACSLTYDFKAMPSGDLTMIGENGINLSGGQKQRISLARAVYQNPDIFILDDVFSALDNIVANNIFQECILGLLKDKTIILATNKLDILTHLDKVAFISNKELSYFGPPTERLFSHPEFRDFLINMNKIQSQINQIIDDVVPIEEIEEINNNSDQGDSNNKLKISNTITSMNIGFNSTNSDDNLSDSNINNNISPSNASRRGSRLSLSELREKYRRESKSKLNDNLNGDDHDRDKSLVSQNSYSDNSEYKFDSNKINKNKVDFSLYLEYIKQIKYGIFAVSVICTYLCSISMLSTSFWLSSWSKDMSKYKISTGILIFFLLSILQPIFTLLFKFTNIYMTNNASKRIYSELLMKLTFSRLSFYESIPIGVILSRITSDVVSVDELLPQNLSDLLFSMSRVTIFIGYFIFLDYKFLFLFLIILFLFVRIKDQALNANRQLKRIFHRRSSPILSSVSHTIEGISVIRCSNYGLDNFIKRMQCLIDYESAPWRCFCLVQRWMGIHIDLLGACIVFSLGIFCVLSKNNLSVGSIGIAFQCSSSLTQLVLWMIRTAAETENNFLSFERVRELIEKTAQEQNIDEYNIIDDGQTLDNNDLLKNKENKLLSKPTDYKDQCSDSLLINIDNSNLIVKDWPKEGNIKFENVVLQYNISEPPVINDLTLSIKGGTKVGICGRTGSGKSSLLSIILRLYDIEKGRILIDGVDISKISLKQLRSLVTIIPQEPNILTGTIRYNLDPHDKFTDDDIKEALINSNSISFVNSLPDGINTQMSGVSSNISIGQKQLICLARALLRKSKIILFDEATSSVDIATDNIIQNIVKKHFNNCTILSIAHRIHTIIDFDYIIVLDKGRVIEYDTPHNLLSNTSSVFYSIVNEVNEL</sequence>
<evidence type="ECO:0000313" key="12">
    <source>
        <dbReference type="EMBL" id="KAK6589099.1"/>
    </source>
</evidence>
<comment type="caution">
    <text evidence="12">The sequence shown here is derived from an EMBL/GenBank/DDBJ whole genome shotgun (WGS) entry which is preliminary data.</text>
</comment>
<keyword evidence="2" id="KW-0813">Transport</keyword>
<reference evidence="12 13" key="1">
    <citation type="submission" date="2023-10" db="EMBL/GenBank/DDBJ databases">
        <title>Comparative genomics analysis reveals potential genetic determinants of host preference in Cryptosporidium xiaoi.</title>
        <authorList>
            <person name="Xiao L."/>
            <person name="Li J."/>
        </authorList>
    </citation>
    <scope>NUCLEOTIDE SEQUENCE [LARGE SCALE GENOMIC DNA]</scope>
    <source>
        <strain evidence="12 13">52996</strain>
    </source>
</reference>